<feature type="region of interest" description="Disordered" evidence="17">
    <location>
        <begin position="277"/>
        <end position="494"/>
    </location>
</feature>
<feature type="region of interest" description="Disordered" evidence="17">
    <location>
        <begin position="1345"/>
        <end position="1365"/>
    </location>
</feature>
<evidence type="ECO:0000256" key="17">
    <source>
        <dbReference type="SAM" id="MobiDB-lite"/>
    </source>
</evidence>
<evidence type="ECO:0000256" key="16">
    <source>
        <dbReference type="SAM" id="Coils"/>
    </source>
</evidence>
<name>A0AAW1C550_CROAD</name>
<keyword evidence="7 16" id="KW-0175">Coiled coil</keyword>
<dbReference type="PANTHER" id="PTHR23158:SF38">
    <property type="entry name" value="MELANOMA INHIBITORY ACTIVITY PROTEIN 2"/>
    <property type="match status" value="1"/>
</dbReference>
<evidence type="ECO:0000256" key="8">
    <source>
        <dbReference type="ARBA" id="ARBA00023136"/>
    </source>
</evidence>
<comment type="subunit">
    <text evidence="12">Interacts with MIA3. Interacts with the COPII coat subunits SEC23A, SEC23B and maybe SEC24C. Interacts with PREB; recruits PREB to endoplasmic reticulum exit sites. Interacts with APOB.</text>
</comment>
<dbReference type="GO" id="GO:0005789">
    <property type="term" value="C:endoplasmic reticulum membrane"/>
    <property type="evidence" value="ECO:0007669"/>
    <property type="project" value="UniProtKB-SubCell"/>
</dbReference>
<keyword evidence="2 15" id="KW-0728">SH3 domain</keyword>
<evidence type="ECO:0000256" key="12">
    <source>
        <dbReference type="ARBA" id="ARBA00063217"/>
    </source>
</evidence>
<feature type="compositionally biased region" description="Acidic residues" evidence="17">
    <location>
        <begin position="461"/>
        <end position="471"/>
    </location>
</feature>
<keyword evidence="6" id="KW-1133">Transmembrane helix</keyword>
<dbReference type="GO" id="GO:0006888">
    <property type="term" value="P:endoplasmic reticulum to Golgi vesicle-mediated transport"/>
    <property type="evidence" value="ECO:0007669"/>
    <property type="project" value="TreeGrafter"/>
</dbReference>
<dbReference type="GO" id="GO:0070971">
    <property type="term" value="C:endoplasmic reticulum exit site"/>
    <property type="evidence" value="ECO:0007669"/>
    <property type="project" value="TreeGrafter"/>
</dbReference>
<dbReference type="InterPro" id="IPR036028">
    <property type="entry name" value="SH3-like_dom_sf"/>
</dbReference>
<keyword evidence="4" id="KW-0732">Signal</keyword>
<reference evidence="19 20" key="1">
    <citation type="journal article" date="2024" name="Proc. Natl. Acad. Sci. U.S.A.">
        <title>The genetic regulatory architecture and epigenomic basis for age-related changes in rattlesnake venom.</title>
        <authorList>
            <person name="Hogan M.P."/>
            <person name="Holding M.L."/>
            <person name="Nystrom G.S."/>
            <person name="Colston T.J."/>
            <person name="Bartlett D.A."/>
            <person name="Mason A.J."/>
            <person name="Ellsworth S.A."/>
            <person name="Rautsaw R.M."/>
            <person name="Lawrence K.C."/>
            <person name="Strickland J.L."/>
            <person name="He B."/>
            <person name="Fraser P."/>
            <person name="Margres M.J."/>
            <person name="Gilbert D.M."/>
            <person name="Gibbs H.L."/>
            <person name="Parkinson C.L."/>
            <person name="Rokyta D.R."/>
        </authorList>
    </citation>
    <scope>NUCLEOTIDE SEQUENCE [LARGE SCALE GENOMIC DNA]</scope>
    <source>
        <strain evidence="19">DRR0105</strain>
    </source>
</reference>
<keyword evidence="20" id="KW-1185">Reference proteome</keyword>
<evidence type="ECO:0000256" key="1">
    <source>
        <dbReference type="ARBA" id="ARBA00004389"/>
    </source>
</evidence>
<dbReference type="Proteomes" id="UP001474421">
    <property type="component" value="Unassembled WGS sequence"/>
</dbReference>
<dbReference type="PROSITE" id="PS50002">
    <property type="entry name" value="SH3"/>
    <property type="match status" value="1"/>
</dbReference>
<evidence type="ECO:0000256" key="7">
    <source>
        <dbReference type="ARBA" id="ARBA00023054"/>
    </source>
</evidence>
<evidence type="ECO:0000256" key="13">
    <source>
        <dbReference type="ARBA" id="ARBA00072324"/>
    </source>
</evidence>
<keyword evidence="5" id="KW-0256">Endoplasmic reticulum</keyword>
<evidence type="ECO:0000256" key="11">
    <source>
        <dbReference type="ARBA" id="ARBA00061486"/>
    </source>
</evidence>
<dbReference type="InterPro" id="IPR051500">
    <property type="entry name" value="cTAGE_MIA/OTOR"/>
</dbReference>
<protein>
    <recommendedName>
        <fullName evidence="13">Melanoma inhibitory activity protein 2</fullName>
    </recommendedName>
    <alternativeName>
        <fullName evidence="14">CTAGE family member 5 ER export factor</fullName>
    </alternativeName>
</protein>
<feature type="region of interest" description="Disordered" evidence="17">
    <location>
        <begin position="25"/>
        <end position="139"/>
    </location>
</feature>
<evidence type="ECO:0000256" key="4">
    <source>
        <dbReference type="ARBA" id="ARBA00022729"/>
    </source>
</evidence>
<feature type="compositionally biased region" description="Basic and acidic residues" evidence="17">
    <location>
        <begin position="25"/>
        <end position="36"/>
    </location>
</feature>
<feature type="region of interest" description="Disordered" evidence="17">
    <location>
        <begin position="676"/>
        <end position="695"/>
    </location>
</feature>
<evidence type="ECO:0000313" key="20">
    <source>
        <dbReference type="Proteomes" id="UP001474421"/>
    </source>
</evidence>
<dbReference type="GO" id="GO:0009306">
    <property type="term" value="P:protein secretion"/>
    <property type="evidence" value="ECO:0007669"/>
    <property type="project" value="TreeGrafter"/>
</dbReference>
<dbReference type="InterPro" id="IPR006786">
    <property type="entry name" value="Pinin_SDK_MemA"/>
</dbReference>
<gene>
    <name evidence="19" type="ORF">NXF25_000779</name>
</gene>
<dbReference type="EMBL" id="JAOTOJ010000001">
    <property type="protein sequence ID" value="KAK9409604.1"/>
    <property type="molecule type" value="Genomic_DNA"/>
</dbReference>
<evidence type="ECO:0000256" key="5">
    <source>
        <dbReference type="ARBA" id="ARBA00022824"/>
    </source>
</evidence>
<dbReference type="Pfam" id="PF04697">
    <property type="entry name" value="Pinin_SDK_N"/>
    <property type="match status" value="1"/>
</dbReference>
<evidence type="ECO:0000256" key="3">
    <source>
        <dbReference type="ARBA" id="ARBA00022692"/>
    </source>
</evidence>
<feature type="coiled-coil region" evidence="16">
    <location>
        <begin position="163"/>
        <end position="228"/>
    </location>
</feature>
<dbReference type="Pfam" id="PF04696">
    <property type="entry name" value="Pinin_SDK_memA"/>
    <property type="match status" value="1"/>
</dbReference>
<feature type="domain" description="SH3" evidence="18">
    <location>
        <begin position="546"/>
        <end position="608"/>
    </location>
</feature>
<feature type="compositionally biased region" description="Basic and acidic residues" evidence="17">
    <location>
        <begin position="87"/>
        <end position="100"/>
    </location>
</feature>
<comment type="similarity">
    <text evidence="11">Belongs to the MIA/OTOR family.</text>
</comment>
<dbReference type="FunFam" id="2.30.30.40:FF:000142">
    <property type="entry name" value="melanoma inhibitory activity protein 2 isoform X2"/>
    <property type="match status" value="1"/>
</dbReference>
<evidence type="ECO:0000313" key="19">
    <source>
        <dbReference type="EMBL" id="KAK9409604.1"/>
    </source>
</evidence>
<feature type="compositionally biased region" description="Acidic residues" evidence="17">
    <location>
        <begin position="351"/>
        <end position="361"/>
    </location>
</feature>
<accession>A0AAW1C550</accession>
<keyword evidence="3" id="KW-0812">Transmembrane</keyword>
<evidence type="ECO:0000256" key="14">
    <source>
        <dbReference type="ARBA" id="ARBA00078803"/>
    </source>
</evidence>
<feature type="coiled-coil region" evidence="16">
    <location>
        <begin position="854"/>
        <end position="1000"/>
    </location>
</feature>
<evidence type="ECO:0000256" key="9">
    <source>
        <dbReference type="ARBA" id="ARBA00023180"/>
    </source>
</evidence>
<dbReference type="InterPro" id="IPR001452">
    <property type="entry name" value="SH3_domain"/>
</dbReference>
<evidence type="ECO:0000256" key="15">
    <source>
        <dbReference type="PROSITE-ProRule" id="PRU00192"/>
    </source>
</evidence>
<evidence type="ECO:0000256" key="10">
    <source>
        <dbReference type="ARBA" id="ARBA00058328"/>
    </source>
</evidence>
<feature type="compositionally biased region" description="Basic and acidic residues" evidence="17">
    <location>
        <begin position="450"/>
        <end position="460"/>
    </location>
</feature>
<comment type="caution">
    <text evidence="19">The sequence shown here is derived from an EMBL/GenBank/DDBJ whole genome shotgun (WGS) entry which is preliminary data.</text>
</comment>
<comment type="subcellular location">
    <subcellularLocation>
        <location evidence="1">Endoplasmic reticulum membrane</location>
        <topology evidence="1">Single-pass membrane protein</topology>
    </subcellularLocation>
</comment>
<dbReference type="PANTHER" id="PTHR23158">
    <property type="entry name" value="MELANOMA INHIBITORY ACTIVITY-RELATED"/>
    <property type="match status" value="1"/>
</dbReference>
<feature type="compositionally biased region" description="Basic and acidic residues" evidence="17">
    <location>
        <begin position="120"/>
        <end position="139"/>
    </location>
</feature>
<organism evidence="19 20">
    <name type="scientific">Crotalus adamanteus</name>
    <name type="common">Eastern diamondback rattlesnake</name>
    <dbReference type="NCBI Taxonomy" id="8729"/>
    <lineage>
        <taxon>Eukaryota</taxon>
        <taxon>Metazoa</taxon>
        <taxon>Chordata</taxon>
        <taxon>Craniata</taxon>
        <taxon>Vertebrata</taxon>
        <taxon>Euteleostomi</taxon>
        <taxon>Lepidosauria</taxon>
        <taxon>Squamata</taxon>
        <taxon>Bifurcata</taxon>
        <taxon>Unidentata</taxon>
        <taxon>Episquamata</taxon>
        <taxon>Toxicofera</taxon>
        <taxon>Serpentes</taxon>
        <taxon>Colubroidea</taxon>
        <taxon>Viperidae</taxon>
        <taxon>Crotalinae</taxon>
        <taxon>Crotalus</taxon>
    </lineage>
</organism>
<dbReference type="SUPFAM" id="SSF50044">
    <property type="entry name" value="SH3-domain"/>
    <property type="match status" value="1"/>
</dbReference>
<dbReference type="Gene3D" id="2.30.30.40">
    <property type="entry name" value="SH3 Domains"/>
    <property type="match status" value="1"/>
</dbReference>
<feature type="compositionally biased region" description="Acidic residues" evidence="17">
    <location>
        <begin position="418"/>
        <end position="435"/>
    </location>
</feature>
<feature type="compositionally biased region" description="Basic and acidic residues" evidence="17">
    <location>
        <begin position="362"/>
        <end position="380"/>
    </location>
</feature>
<feature type="region of interest" description="Disordered" evidence="17">
    <location>
        <begin position="1310"/>
        <end position="1332"/>
    </location>
</feature>
<proteinExistence type="inferred from homology"/>
<evidence type="ECO:0000256" key="6">
    <source>
        <dbReference type="ARBA" id="ARBA00022989"/>
    </source>
</evidence>
<dbReference type="Pfam" id="PF07653">
    <property type="entry name" value="SH3_2"/>
    <property type="match status" value="1"/>
</dbReference>
<keyword evidence="9" id="KW-0325">Glycoprotein</keyword>
<feature type="coiled-coil region" evidence="16">
    <location>
        <begin position="1071"/>
        <end position="1179"/>
    </location>
</feature>
<evidence type="ECO:0000259" key="18">
    <source>
        <dbReference type="PROSITE" id="PS50002"/>
    </source>
</evidence>
<dbReference type="InterPro" id="IPR006787">
    <property type="entry name" value="Pinin_SDK_N"/>
</dbReference>
<dbReference type="GO" id="GO:0035459">
    <property type="term" value="P:vesicle cargo loading"/>
    <property type="evidence" value="ECO:0007669"/>
    <property type="project" value="TreeGrafter"/>
</dbReference>
<feature type="compositionally biased region" description="Basic and acidic residues" evidence="17">
    <location>
        <begin position="277"/>
        <end position="313"/>
    </location>
</feature>
<sequence>MAVAVRALQEQLEKAKESLKHVDENIRKLTGRDPNDVRPAQGRLLAITGPGGGRGRGSLLLRRGFSDSGGGPPAKQRDLEGSTNRLAGERRTRRESRHESDAEDDDVKKPALQSSVVATSKERTRRDLIQDQTMDEKGKQRNRRIFGLLMGTLQKFKQESTVATERQKRRQEIEQKLEVQAEEERKQVENERRELFEERRAKQTELRLLEQKVELAQLQEEWNEHNAKIIKYIRTKTKPHLFYKPGRMCPASQKMFDDSQKKLNALFENRRTEFAEQINKMEARPRRQSVKEKEHQEVQKEEKKEDQNKEQEVGKVVQQVEEMETGNKSNDIEMEEVREEKEVGASHSDGEIEQEEEEQKEEMEVKVEEEAEVKENDRQTDNPTEEVEVAKGESEGIQPIDGEQDVMEINETNCTEPLETEPLENEISTEVEPEVECNAQPEQEGLIVVLEKEEPSKPEVDAEPEESEEKEPESIPVSEAEVQPQSESVIWPQPLPLLESTQDQAPQLDKEALVSEKLPEIQADQVQASTKVLSAQKKCGDSECETTMSRVLAIKDHTGPDCRYLNFKSGEEIMVYFKLSREREDLWAGSKGKEFGYFPMDAVQTEEVFVTKEIEVPTKETDFLCLDGEEYIFENEDSIFNHRAEENEHASLFTDGEDSDFNMPEDEIMRVPDTSIPKEYSSHSKTDQDESNQQEDPITQALNPVPTQSTWTVSGIADMVSSSPRRCQWYILIDVRDRKRRRWQRYLGFFGRIAADAVVSSFPENMRPGPDLFGFSWEIIIVAIFTVLLFLCRMCKSVKSRRYVEREKQRANEIAELIEERCKLMDKLSLHKKEFAELENTLKDGSFLQESTIASNIKTEYEELNSSNSALKHEIEHLEKELKEEKSKQLEQDDLMAEIQKKKATLENEAKSIQFQVAEAKTTLKVYEINRERLKTSLQDAIEENRHLHESEKQLLQEAEGWSERFSELNEQIKMYESSQADLEEALKNKESQVKSLTDCLLRMKDWSCATGEHDSVGDNYKDNDIKNETEKEQHLDVSEKETVKKLIYAAKLNAHVKSVETERNQIYSKLADEKKSKEELTERIERLQREHVTLQSENIEVQNEIQKLQQKLKVMTELYQENEMNLHRKLTVEEKERLQKEEKLSKVDEKINHAAEELNTYRHRAKDLEEELERTVCSYEKQINSHEKKAHDNWLTARAAERQLNDMRKENLHRRQNLTEIEFKCHLLKKDPYAYDDTATAFSREQSPYGPSPMGRPSSETRAFLSPPTLLEGPLRLSPVLPGGGGRGPRGLENPGITEVVNERGELNINRLSDPHRPPSDTGSLSPPWDRDHRVILSHPVGHLYNEQSFPPRRPERFYSNPLNSGRLSGPAELRSYIMHSVDKTDGPSSENNSRMDLSGDEIRDHANGSNMYNIHDPSLPPENETLGPGIVPPPLPFLRAPLMNIFQGILLVCHVLYYQ</sequence>
<keyword evidence="8" id="KW-0472">Membrane</keyword>
<comment type="function">
    <text evidence="10">Plays a role in the transport of cargos that are too large to fit into COPII-coated vesicles and require specific mechanisms to be incorporated into membrane-bound carriers and exported from the endoplasmic reticulum. Plays a role in the secretion of lipoproteins, pre-chylomicrons and pre-VLDLs, by participating in their export from the endoplasmic reticulum. Thereby, may play a role in cholesterol and triglyceride homeostasis. Required for collagen VII (COL7A1) secretion by loading COL7A1 into transport carriers and recruiting PREB/SEC12 at the endoplasmic reticulum exit sites.</text>
</comment>
<evidence type="ECO:0000256" key="2">
    <source>
        <dbReference type="ARBA" id="ARBA00022443"/>
    </source>
</evidence>
<feature type="compositionally biased region" description="Basic and acidic residues" evidence="17">
    <location>
        <begin position="338"/>
        <end position="350"/>
    </location>
</feature>